<evidence type="ECO:0000256" key="4">
    <source>
        <dbReference type="ARBA" id="ARBA00022692"/>
    </source>
</evidence>
<keyword evidence="3" id="KW-0808">Transferase</keyword>
<dbReference type="RefSeq" id="WP_096457058.1">
    <property type="nucleotide sequence ID" value="NZ_AP017369.1"/>
</dbReference>
<evidence type="ECO:0000313" key="9">
    <source>
        <dbReference type="EMBL" id="BAU96511.1"/>
    </source>
</evidence>
<feature type="transmembrane region" description="Helical" evidence="8">
    <location>
        <begin position="221"/>
        <end position="239"/>
    </location>
</feature>
<evidence type="ECO:0000256" key="8">
    <source>
        <dbReference type="SAM" id="Phobius"/>
    </source>
</evidence>
<keyword evidence="10" id="KW-1185">Reference proteome</keyword>
<keyword evidence="5 8" id="KW-1133">Transmembrane helix</keyword>
<organism evidence="9 10">
    <name type="scientific">Corynebacterium suranareeae</name>
    <dbReference type="NCBI Taxonomy" id="2506452"/>
    <lineage>
        <taxon>Bacteria</taxon>
        <taxon>Bacillati</taxon>
        <taxon>Actinomycetota</taxon>
        <taxon>Actinomycetes</taxon>
        <taxon>Mycobacteriales</taxon>
        <taxon>Corynebacteriaceae</taxon>
        <taxon>Corynebacterium</taxon>
    </lineage>
</organism>
<gene>
    <name evidence="9" type="primary">pimE</name>
    <name evidence="9" type="ORF">N24_2249</name>
</gene>
<protein>
    <submittedName>
        <fullName evidence="9">Integral membrane protein</fullName>
    </submittedName>
</protein>
<dbReference type="EMBL" id="AP017369">
    <property type="protein sequence ID" value="BAU96511.1"/>
    <property type="molecule type" value="Genomic_DNA"/>
</dbReference>
<dbReference type="GO" id="GO:0005886">
    <property type="term" value="C:plasma membrane"/>
    <property type="evidence" value="ECO:0007669"/>
    <property type="project" value="UniProtKB-SubCell"/>
</dbReference>
<evidence type="ECO:0000313" key="10">
    <source>
        <dbReference type="Proteomes" id="UP000218244"/>
    </source>
</evidence>
<dbReference type="Proteomes" id="UP000218244">
    <property type="component" value="Chromosome"/>
</dbReference>
<dbReference type="AlphaFoldDB" id="A0A160PTW8"/>
<keyword evidence="2" id="KW-1003">Cell membrane</keyword>
<dbReference type="KEGG" id="csur:N24_2249"/>
<comment type="similarity">
    <text evidence="7">Belongs to the glycosyltransferase 87 family.</text>
</comment>
<name>A0A160PTW8_9CORY</name>
<evidence type="ECO:0000256" key="5">
    <source>
        <dbReference type="ARBA" id="ARBA00022989"/>
    </source>
</evidence>
<sequence>MLHRRTPLTQPDQWRKPALIVAILAVVGVLLSHWFAWPLTWPLGLRLPVDVEVYWQGAREFWTTDHLYEIRYDTTDDNLPFTYPPFGALVFTPLWWLHDVFGLLVAERIFALVTLLTTYAIAAFLLRLAGVRDRLWEFVAFAALLVSAPVYFTLNIGQINVILMALTLFDVALPHNTRHSGALKYVPLGVLTGIAAAIKITPLVFGLYFLILWAVTKSPRGLFGMIGGFLGASGLAFLFRPSISIQYFTDVLFTAERIGDLHFARNVSIRAVLERLPELGSAMNIIWLAAVALVIVAVGLACYRVLSSGLSSANRLLAVSLVSLIALLCSPVSWYHHWVWLGPLCVALWLTKHRWLSIWGVFALTFGSFHNFVPSDNDIELSWPWWIQILAAHYLIFSAAVIAMISAIDSTSSSANK</sequence>
<reference evidence="9 10" key="1">
    <citation type="submission" date="2016-02" db="EMBL/GenBank/DDBJ databases">
        <title>Corynebacterium glutamicum N24 whole genome sequencing project.</title>
        <authorList>
            <person name="Matsutani M."/>
            <person name="Nangtapong N."/>
            <person name="Yakushi T."/>
            <person name="Matsushita K."/>
        </authorList>
    </citation>
    <scope>NUCLEOTIDE SEQUENCE [LARGE SCALE GENOMIC DNA]</scope>
    <source>
        <strain evidence="9 10">N24</strain>
    </source>
</reference>
<comment type="subcellular location">
    <subcellularLocation>
        <location evidence="1">Cell membrane</location>
        <topology evidence="1">Multi-pass membrane protein</topology>
    </subcellularLocation>
</comment>
<evidence type="ECO:0000256" key="3">
    <source>
        <dbReference type="ARBA" id="ARBA00022679"/>
    </source>
</evidence>
<feature type="transmembrane region" description="Helical" evidence="8">
    <location>
        <begin position="109"/>
        <end position="130"/>
    </location>
</feature>
<keyword evidence="4 8" id="KW-0812">Transmembrane</keyword>
<proteinExistence type="inferred from homology"/>
<keyword evidence="6 8" id="KW-0472">Membrane</keyword>
<dbReference type="Pfam" id="PF09594">
    <property type="entry name" value="GT87"/>
    <property type="match status" value="1"/>
</dbReference>
<evidence type="ECO:0000256" key="1">
    <source>
        <dbReference type="ARBA" id="ARBA00004651"/>
    </source>
</evidence>
<evidence type="ECO:0000256" key="2">
    <source>
        <dbReference type="ARBA" id="ARBA00022475"/>
    </source>
</evidence>
<feature type="transmembrane region" description="Helical" evidence="8">
    <location>
        <begin position="185"/>
        <end position="215"/>
    </location>
</feature>
<dbReference type="InterPro" id="IPR018584">
    <property type="entry name" value="GT87"/>
</dbReference>
<evidence type="ECO:0000256" key="7">
    <source>
        <dbReference type="ARBA" id="ARBA00024033"/>
    </source>
</evidence>
<feature type="transmembrane region" description="Helical" evidence="8">
    <location>
        <begin position="285"/>
        <end position="306"/>
    </location>
</feature>
<evidence type="ECO:0000256" key="6">
    <source>
        <dbReference type="ARBA" id="ARBA00023136"/>
    </source>
</evidence>
<feature type="transmembrane region" description="Helical" evidence="8">
    <location>
        <begin position="385"/>
        <end position="408"/>
    </location>
</feature>
<dbReference type="GO" id="GO:0016758">
    <property type="term" value="F:hexosyltransferase activity"/>
    <property type="evidence" value="ECO:0007669"/>
    <property type="project" value="InterPro"/>
</dbReference>
<accession>A0A160PTW8</accession>
<feature type="transmembrane region" description="Helical" evidence="8">
    <location>
        <begin position="355"/>
        <end position="373"/>
    </location>
</feature>
<feature type="transmembrane region" description="Helical" evidence="8">
    <location>
        <begin position="18"/>
        <end position="37"/>
    </location>
</feature>
<feature type="transmembrane region" description="Helical" evidence="8">
    <location>
        <begin position="312"/>
        <end position="334"/>
    </location>
</feature>